<evidence type="ECO:0000256" key="1">
    <source>
        <dbReference type="ARBA" id="ARBA00022679"/>
    </source>
</evidence>
<evidence type="ECO:0000313" key="10">
    <source>
        <dbReference type="Proteomes" id="UP001189429"/>
    </source>
</evidence>
<evidence type="ECO:0000256" key="3">
    <source>
        <dbReference type="ARBA" id="ARBA00022722"/>
    </source>
</evidence>
<dbReference type="InterPro" id="IPR001584">
    <property type="entry name" value="Integrase_cat-core"/>
</dbReference>
<dbReference type="InterPro" id="IPR012337">
    <property type="entry name" value="RNaseH-like_sf"/>
</dbReference>
<comment type="caution">
    <text evidence="9">The sequence shown here is derived from an EMBL/GenBank/DDBJ whole genome shotgun (WGS) entry which is preliminary data.</text>
</comment>
<feature type="region of interest" description="Disordered" evidence="6">
    <location>
        <begin position="32"/>
        <end position="60"/>
    </location>
</feature>
<dbReference type="InterPro" id="IPR050951">
    <property type="entry name" value="Retrovirus_Pol_polyprotein"/>
</dbReference>
<keyword evidence="10" id="KW-1185">Reference proteome</keyword>
<feature type="domain" description="Integrase catalytic" evidence="8">
    <location>
        <begin position="1021"/>
        <end position="1120"/>
    </location>
</feature>
<organism evidence="9 10">
    <name type="scientific">Prorocentrum cordatum</name>
    <dbReference type="NCBI Taxonomy" id="2364126"/>
    <lineage>
        <taxon>Eukaryota</taxon>
        <taxon>Sar</taxon>
        <taxon>Alveolata</taxon>
        <taxon>Dinophyceae</taxon>
        <taxon>Prorocentrales</taxon>
        <taxon>Prorocentraceae</taxon>
        <taxon>Prorocentrum</taxon>
    </lineage>
</organism>
<evidence type="ECO:0000256" key="5">
    <source>
        <dbReference type="PROSITE-ProRule" id="PRU00047"/>
    </source>
</evidence>
<evidence type="ECO:0000256" key="2">
    <source>
        <dbReference type="ARBA" id="ARBA00022695"/>
    </source>
</evidence>
<proteinExistence type="predicted"/>
<dbReference type="PROSITE" id="PS50158">
    <property type="entry name" value="ZF_CCHC"/>
    <property type="match status" value="1"/>
</dbReference>
<evidence type="ECO:0000259" key="7">
    <source>
        <dbReference type="PROSITE" id="PS50158"/>
    </source>
</evidence>
<dbReference type="InterPro" id="IPR001878">
    <property type="entry name" value="Znf_CCHC"/>
</dbReference>
<dbReference type="InterPro" id="IPR021109">
    <property type="entry name" value="Peptidase_aspartic_dom_sf"/>
</dbReference>
<feature type="compositionally biased region" description="Low complexity" evidence="6">
    <location>
        <begin position="1169"/>
        <end position="1186"/>
    </location>
</feature>
<evidence type="ECO:0000256" key="4">
    <source>
        <dbReference type="ARBA" id="ARBA00022759"/>
    </source>
</evidence>
<dbReference type="Gene3D" id="2.40.70.10">
    <property type="entry name" value="Acid Proteases"/>
    <property type="match status" value="1"/>
</dbReference>
<feature type="non-terminal residue" evidence="9">
    <location>
        <position position="1563"/>
    </location>
</feature>
<keyword evidence="5" id="KW-0862">Zinc</keyword>
<keyword evidence="4" id="KW-0255">Endonuclease</keyword>
<evidence type="ECO:0000313" key="9">
    <source>
        <dbReference type="EMBL" id="CAK0837079.1"/>
    </source>
</evidence>
<dbReference type="PANTHER" id="PTHR37984:SF5">
    <property type="entry name" value="PROTEIN NYNRIN-LIKE"/>
    <property type="match status" value="1"/>
</dbReference>
<dbReference type="EMBL" id="CAUYUJ010014002">
    <property type="protein sequence ID" value="CAK0837079.1"/>
    <property type="molecule type" value="Genomic_DNA"/>
</dbReference>
<dbReference type="Gene3D" id="3.30.420.10">
    <property type="entry name" value="Ribonuclease H-like superfamily/Ribonuclease H"/>
    <property type="match status" value="1"/>
</dbReference>
<feature type="domain" description="CCHC-type" evidence="7">
    <location>
        <begin position="319"/>
        <end position="335"/>
    </location>
</feature>
<dbReference type="PANTHER" id="PTHR37984">
    <property type="entry name" value="PROTEIN CBG26694"/>
    <property type="match status" value="1"/>
</dbReference>
<keyword evidence="2" id="KW-0548">Nucleotidyltransferase</keyword>
<name>A0ABN9SX04_9DINO</name>
<keyword evidence="1" id="KW-0808">Transferase</keyword>
<keyword evidence="5" id="KW-0479">Metal-binding</keyword>
<dbReference type="PROSITE" id="PS50994">
    <property type="entry name" value="INTEGRASE"/>
    <property type="match status" value="1"/>
</dbReference>
<keyword evidence="5" id="KW-0863">Zinc-finger</keyword>
<sequence>MTERLAREDLDLIAGRVAELLRPSAEAAAAAVGAGATPGCPPPEQAAPDIQEQKTEPPAPTYTWYERGADEQKSDDNWASAWGSRGWEKAQCTDRLLEELPWDLRAKLHYIPEQDLSVEKIVHHLGQDVERKKDEDLLAFVTRRRRQFERAKEIGMEIPPKGQGMLLLQGARLSAQGKQHVRSLTRGSLLGPDIMWALPRLDTGGLVWGDDSKSRAALLEDCDARSSSEPAGGIVDQTEQAWSWWADDLDTDDELNLLVELSGRELCEDEVTETLAQMGKGRQKTWNESKDLKNAVKKDRGFWKRRRRPTPAQLKLVTKCGNCGETGHWHAECKNPAKPKGTRQRGAKGGSKGGSGSGGTAFSHDGSGFSFAVLSEEAPANTWITLLGEKALRELRFQFEEEPDASLSSTKVLTFIMLEDGQVIVDSGASQAIIGKDHLGRLAEDLRVRGLSPVWVDKPASPPRGIGEQATLLGVVMIPVAMGGKSGVIEFVVAEENLPPLLPGSFLDQFGAILDYPRDQLTLKKIGCTIPIEKSGRSRRTIKLNDWQGLESQFEPPVLGHRPMVLKRAKAEKESRSTVGLWTSLLVSVGIYFNETQAIVARVVRDKRLFDTKSYKKRLLEDPRLLQETGTKASTKCAHPPWRISSSGNQCALWDFCTGCKMRISNRSKLNSGNGNRRLTDRERAWIRAVEQPVECSPTGLGRVDDEAVQTMSASMSASMLSALETTLQAHNQSVSSTMQPLVDEMRSVNSRLEVLTSAPALEDAPMNATAAAVATPAGPEPTQGEFELIGSEPRSGAVPSIIISYLLHDNVLILDYDSFRIFIFSTEITISFIYHGTFHYLGYFFTVNDPKTLDIKRAEAMALREFALEVAAKQVAEGRRTQWLRSQAGVQEVSFDMCRFGLCIRGEGLSEKPTTILTNDQVLLQTLSRKQCKGDHKHVVLSGGWATSRAAVYPDKFCRAVSSAVLRSSRVERECSLVETSSFLGSTVLDDTEQMKMVEKAHINLGLVWQVFAKGWLRHYGPPEVIISDGGAEFEAEFDRFAEQAGSFHHVTDAECPRQNGKTERAGQWLKERLQRIVEEVLLDSPSDLEQAACELTAWRNRFLNTGGDSPLQLVFGQNPRLPHELLSEDPLDHIGLHDLSEASGDMPTLAQLLQLVCQQQRAELPDSAAATVPATSTPASSAGADWSRQGSEPAAEPVPPGNSDGSSRKASEISPAPSDAGSLDSEAKRLRLERDSWAPGSASQTQSVPMSVEPAIRPEDISSGSHGPLSSEQFRSAALPTPVELLPHASGQARQHIEEWGRWAQTRSQGATADDTPTVNDEEMLSAYCETFETWFQEQGWSGSAQEYANGAEDLVFTGSDDCVGSWNLLTSKGGEIKLSHLNPEEREQFRASDGAEWEAEWIQLIIRNAMFGEEPSSDWRQSVGPFVSVLRSSCELQNPFSGAHALDAKSISDTLSKNCAGRKEDRRTSVDLAIVRDSFTARTSCAKWAPHLMNPADIMTKADVAKGSEALAHLLRTGTMVLSDVEEERSALAAEGVKQQRSKEASKRYLAARDARLKLH</sequence>
<protein>
    <submittedName>
        <fullName evidence="9">Uncharacterized protein</fullName>
    </submittedName>
</protein>
<evidence type="ECO:0000256" key="6">
    <source>
        <dbReference type="SAM" id="MobiDB-lite"/>
    </source>
</evidence>
<evidence type="ECO:0000259" key="8">
    <source>
        <dbReference type="PROSITE" id="PS50994"/>
    </source>
</evidence>
<dbReference type="InterPro" id="IPR036397">
    <property type="entry name" value="RNaseH_sf"/>
</dbReference>
<feature type="region of interest" description="Disordered" evidence="6">
    <location>
        <begin position="330"/>
        <end position="361"/>
    </location>
</feature>
<dbReference type="Proteomes" id="UP001189429">
    <property type="component" value="Unassembled WGS sequence"/>
</dbReference>
<gene>
    <name evidence="9" type="ORF">PCOR1329_LOCUS33371</name>
</gene>
<reference evidence="9" key="1">
    <citation type="submission" date="2023-10" db="EMBL/GenBank/DDBJ databases">
        <authorList>
            <person name="Chen Y."/>
            <person name="Shah S."/>
            <person name="Dougan E. K."/>
            <person name="Thang M."/>
            <person name="Chan C."/>
        </authorList>
    </citation>
    <scope>NUCLEOTIDE SEQUENCE [LARGE SCALE GENOMIC DNA]</scope>
</reference>
<keyword evidence="4" id="KW-0378">Hydrolase</keyword>
<feature type="region of interest" description="Disordered" evidence="6">
    <location>
        <begin position="1169"/>
        <end position="1227"/>
    </location>
</feature>
<dbReference type="SUPFAM" id="SSF53098">
    <property type="entry name" value="Ribonuclease H-like"/>
    <property type="match status" value="1"/>
</dbReference>
<feature type="compositionally biased region" description="Gly residues" evidence="6">
    <location>
        <begin position="347"/>
        <end position="359"/>
    </location>
</feature>
<accession>A0ABN9SX04</accession>
<keyword evidence="3" id="KW-0540">Nuclease</keyword>